<evidence type="ECO:0000313" key="1">
    <source>
        <dbReference type="EMBL" id="CAH2209165.1"/>
    </source>
</evidence>
<comment type="caution">
    <text evidence="1">The sequence shown here is derived from an EMBL/GenBank/DDBJ whole genome shotgun (WGS) entry which is preliminary data.</text>
</comment>
<evidence type="ECO:0000313" key="2">
    <source>
        <dbReference type="Proteomes" id="UP000838756"/>
    </source>
</evidence>
<accession>A0A8S4QHS0</accession>
<keyword evidence="2" id="KW-1185">Reference proteome</keyword>
<name>A0A8S4QHS0_9NEOP</name>
<gene>
    <name evidence="1" type="primary">jg21339</name>
    <name evidence="1" type="ORF">PAEG_LOCUS1566</name>
</gene>
<reference evidence="1" key="1">
    <citation type="submission" date="2022-03" db="EMBL/GenBank/DDBJ databases">
        <authorList>
            <person name="Lindestad O."/>
        </authorList>
    </citation>
    <scope>NUCLEOTIDE SEQUENCE</scope>
</reference>
<protein>
    <submittedName>
        <fullName evidence="1">Jg21339 protein</fullName>
    </submittedName>
</protein>
<dbReference type="Proteomes" id="UP000838756">
    <property type="component" value="Unassembled WGS sequence"/>
</dbReference>
<organism evidence="1 2">
    <name type="scientific">Pararge aegeria aegeria</name>
    <dbReference type="NCBI Taxonomy" id="348720"/>
    <lineage>
        <taxon>Eukaryota</taxon>
        <taxon>Metazoa</taxon>
        <taxon>Ecdysozoa</taxon>
        <taxon>Arthropoda</taxon>
        <taxon>Hexapoda</taxon>
        <taxon>Insecta</taxon>
        <taxon>Pterygota</taxon>
        <taxon>Neoptera</taxon>
        <taxon>Endopterygota</taxon>
        <taxon>Lepidoptera</taxon>
        <taxon>Glossata</taxon>
        <taxon>Ditrysia</taxon>
        <taxon>Papilionoidea</taxon>
        <taxon>Nymphalidae</taxon>
        <taxon>Satyrinae</taxon>
        <taxon>Satyrini</taxon>
        <taxon>Parargina</taxon>
        <taxon>Pararge</taxon>
    </lineage>
</organism>
<dbReference type="EMBL" id="CAKXAJ010005561">
    <property type="protein sequence ID" value="CAH2209165.1"/>
    <property type="molecule type" value="Genomic_DNA"/>
</dbReference>
<sequence length="122" mass="13324">YGPHNKAQSHSAGDGELCSEYLCVINSEMRYRHSSTNRKAQAAMGGTHSSENGWTLGSQCAGMAAPHCKSLKNSTRKCLEYGQHELGSPNSRRECLKASLGKVSAVSYDVWHQRHGRKVSTS</sequence>
<dbReference type="AlphaFoldDB" id="A0A8S4QHS0"/>
<proteinExistence type="predicted"/>
<feature type="non-terminal residue" evidence="1">
    <location>
        <position position="1"/>
    </location>
</feature>